<organism evidence="1 2">
    <name type="scientific">Cercospora zeae-maydis SCOH1-5</name>
    <dbReference type="NCBI Taxonomy" id="717836"/>
    <lineage>
        <taxon>Eukaryota</taxon>
        <taxon>Fungi</taxon>
        <taxon>Dikarya</taxon>
        <taxon>Ascomycota</taxon>
        <taxon>Pezizomycotina</taxon>
        <taxon>Dothideomycetes</taxon>
        <taxon>Dothideomycetidae</taxon>
        <taxon>Mycosphaerellales</taxon>
        <taxon>Mycosphaerellaceae</taxon>
        <taxon>Cercospora</taxon>
    </lineage>
</organism>
<proteinExistence type="predicted"/>
<dbReference type="Proteomes" id="UP000799539">
    <property type="component" value="Unassembled WGS sequence"/>
</dbReference>
<sequence length="176" mass="19294">MSRTAITDPVPTFGPEGGIVFIPITNDLNGPVDMNRGIAALAILASSSSATVDDLEFFTIEPKSNWSEFPRADLLQIRTLLLTKSSDSFWGLTSAETLIARGIARMIYYTALEQKIALSRASRAMLQIVADTAWRPSDLSSLHSTYPDITAVSGDDKESAKRRLSELLSSWEKLEI</sequence>
<gene>
    <name evidence="1" type="ORF">CERZMDRAFT_97696</name>
</gene>
<dbReference type="AlphaFoldDB" id="A0A6A6FGI2"/>
<keyword evidence="2" id="KW-1185">Reference proteome</keyword>
<evidence type="ECO:0000313" key="1">
    <source>
        <dbReference type="EMBL" id="KAF2212424.1"/>
    </source>
</evidence>
<accession>A0A6A6FGI2</accession>
<protein>
    <submittedName>
        <fullName evidence="1">Uncharacterized protein</fullName>
    </submittedName>
</protein>
<name>A0A6A6FGI2_9PEZI</name>
<dbReference type="OrthoDB" id="3648506at2759"/>
<reference evidence="1" key="1">
    <citation type="journal article" date="2020" name="Stud. Mycol.">
        <title>101 Dothideomycetes genomes: a test case for predicting lifestyles and emergence of pathogens.</title>
        <authorList>
            <person name="Haridas S."/>
            <person name="Albert R."/>
            <person name="Binder M."/>
            <person name="Bloem J."/>
            <person name="Labutti K."/>
            <person name="Salamov A."/>
            <person name="Andreopoulos B."/>
            <person name="Baker S."/>
            <person name="Barry K."/>
            <person name="Bills G."/>
            <person name="Bluhm B."/>
            <person name="Cannon C."/>
            <person name="Castanera R."/>
            <person name="Culley D."/>
            <person name="Daum C."/>
            <person name="Ezra D."/>
            <person name="Gonzalez J."/>
            <person name="Henrissat B."/>
            <person name="Kuo A."/>
            <person name="Liang C."/>
            <person name="Lipzen A."/>
            <person name="Lutzoni F."/>
            <person name="Magnuson J."/>
            <person name="Mondo S."/>
            <person name="Nolan M."/>
            <person name="Ohm R."/>
            <person name="Pangilinan J."/>
            <person name="Park H.-J."/>
            <person name="Ramirez L."/>
            <person name="Alfaro M."/>
            <person name="Sun H."/>
            <person name="Tritt A."/>
            <person name="Yoshinaga Y."/>
            <person name="Zwiers L.-H."/>
            <person name="Turgeon B."/>
            <person name="Goodwin S."/>
            <person name="Spatafora J."/>
            <person name="Crous P."/>
            <person name="Grigoriev I."/>
        </authorList>
    </citation>
    <scope>NUCLEOTIDE SEQUENCE</scope>
    <source>
        <strain evidence="1">SCOH1-5</strain>
    </source>
</reference>
<dbReference type="EMBL" id="ML992673">
    <property type="protein sequence ID" value="KAF2212424.1"/>
    <property type="molecule type" value="Genomic_DNA"/>
</dbReference>
<evidence type="ECO:0000313" key="2">
    <source>
        <dbReference type="Proteomes" id="UP000799539"/>
    </source>
</evidence>